<protein>
    <submittedName>
        <fullName evidence="6">TetR family transcriptional regulator</fullName>
    </submittedName>
</protein>
<dbReference type="InterPro" id="IPR001647">
    <property type="entry name" value="HTH_TetR"/>
</dbReference>
<dbReference type="GO" id="GO:0000976">
    <property type="term" value="F:transcription cis-regulatory region binding"/>
    <property type="evidence" value="ECO:0007669"/>
    <property type="project" value="TreeGrafter"/>
</dbReference>
<dbReference type="InterPro" id="IPR050109">
    <property type="entry name" value="HTH-type_TetR-like_transc_reg"/>
</dbReference>
<keyword evidence="2 4" id="KW-0238">DNA-binding</keyword>
<comment type="caution">
    <text evidence="6">The sequence shown here is derived from an EMBL/GenBank/DDBJ whole genome shotgun (WGS) entry which is preliminary data.</text>
</comment>
<dbReference type="Gene3D" id="1.10.357.10">
    <property type="entry name" value="Tetracycline Repressor, domain 2"/>
    <property type="match status" value="1"/>
</dbReference>
<accession>A0A401YTV9</accession>
<dbReference type="OrthoDB" id="5177743at2"/>
<keyword evidence="3" id="KW-0804">Transcription</keyword>
<evidence type="ECO:0000313" key="7">
    <source>
        <dbReference type="Proteomes" id="UP000286931"/>
    </source>
</evidence>
<keyword evidence="1" id="KW-0805">Transcription regulation</keyword>
<evidence type="ECO:0000259" key="5">
    <source>
        <dbReference type="PROSITE" id="PS50977"/>
    </source>
</evidence>
<proteinExistence type="predicted"/>
<evidence type="ECO:0000256" key="2">
    <source>
        <dbReference type="ARBA" id="ARBA00023125"/>
    </source>
</evidence>
<dbReference type="EMBL" id="BIFH01000026">
    <property type="protein sequence ID" value="GCD97985.1"/>
    <property type="molecule type" value="Genomic_DNA"/>
</dbReference>
<feature type="DNA-binding region" description="H-T-H motif" evidence="4">
    <location>
        <begin position="33"/>
        <end position="52"/>
    </location>
</feature>
<dbReference type="PROSITE" id="PS50977">
    <property type="entry name" value="HTH_TETR_2"/>
    <property type="match status" value="1"/>
</dbReference>
<evidence type="ECO:0000256" key="4">
    <source>
        <dbReference type="PROSITE-ProRule" id="PRU00335"/>
    </source>
</evidence>
<feature type="domain" description="HTH tetR-type" evidence="5">
    <location>
        <begin position="10"/>
        <end position="70"/>
    </location>
</feature>
<organism evidence="6 7">
    <name type="scientific">Embleya hyalina</name>
    <dbReference type="NCBI Taxonomy" id="516124"/>
    <lineage>
        <taxon>Bacteria</taxon>
        <taxon>Bacillati</taxon>
        <taxon>Actinomycetota</taxon>
        <taxon>Actinomycetes</taxon>
        <taxon>Kitasatosporales</taxon>
        <taxon>Streptomycetaceae</taxon>
        <taxon>Embleya</taxon>
    </lineage>
</organism>
<keyword evidence="7" id="KW-1185">Reference proteome</keyword>
<evidence type="ECO:0000256" key="1">
    <source>
        <dbReference type="ARBA" id="ARBA00023015"/>
    </source>
</evidence>
<gene>
    <name evidence="6" type="ORF">EHYA_05685</name>
</gene>
<evidence type="ECO:0000313" key="6">
    <source>
        <dbReference type="EMBL" id="GCD97985.1"/>
    </source>
</evidence>
<dbReference type="PANTHER" id="PTHR30055:SF234">
    <property type="entry name" value="HTH-TYPE TRANSCRIPTIONAL REGULATOR BETI"/>
    <property type="match status" value="1"/>
</dbReference>
<reference evidence="6 7" key="1">
    <citation type="submission" date="2018-12" db="EMBL/GenBank/DDBJ databases">
        <title>Draft genome sequence of Embleya hyalina NBRC 13850T.</title>
        <authorList>
            <person name="Komaki H."/>
            <person name="Hosoyama A."/>
            <person name="Kimura A."/>
            <person name="Ichikawa N."/>
            <person name="Tamura T."/>
        </authorList>
    </citation>
    <scope>NUCLEOTIDE SEQUENCE [LARGE SCALE GENOMIC DNA]</scope>
    <source>
        <strain evidence="6 7">NBRC 13850</strain>
    </source>
</reference>
<dbReference type="RefSeq" id="WP_126639926.1">
    <property type="nucleotide sequence ID" value="NZ_BIFH01000026.1"/>
</dbReference>
<dbReference type="GO" id="GO:0003700">
    <property type="term" value="F:DNA-binding transcription factor activity"/>
    <property type="evidence" value="ECO:0007669"/>
    <property type="project" value="TreeGrafter"/>
</dbReference>
<dbReference type="SUPFAM" id="SSF46689">
    <property type="entry name" value="Homeodomain-like"/>
    <property type="match status" value="1"/>
</dbReference>
<dbReference type="InterPro" id="IPR009057">
    <property type="entry name" value="Homeodomain-like_sf"/>
</dbReference>
<evidence type="ECO:0000256" key="3">
    <source>
        <dbReference type="ARBA" id="ARBA00023163"/>
    </source>
</evidence>
<name>A0A401YTV9_9ACTN</name>
<sequence>MTADAKPPTSARRDELLAASVAHVAEHGLAELSLRPLARAIGSSPRVLLYLFGSKEGLIREILEVGRAEQFALVTRADGRPGTARDTLDLLWTWLVAPERRGALRLFFDGYVRSFQGDAPWSDFAVASVDEWLPPLDRVLADHRVPPTLVLAVLRGLLLDHLAATNPAHAERVQAAWTAFLDEILPIR</sequence>
<dbReference type="Proteomes" id="UP000286931">
    <property type="component" value="Unassembled WGS sequence"/>
</dbReference>
<dbReference type="AlphaFoldDB" id="A0A401YTV9"/>
<dbReference type="PANTHER" id="PTHR30055">
    <property type="entry name" value="HTH-TYPE TRANSCRIPTIONAL REGULATOR RUTR"/>
    <property type="match status" value="1"/>
</dbReference>
<dbReference type="Pfam" id="PF00440">
    <property type="entry name" value="TetR_N"/>
    <property type="match status" value="1"/>
</dbReference>